<reference evidence="3" key="1">
    <citation type="journal article" date="2019" name="Int. J. Syst. Evol. Microbiol.">
        <title>The Global Catalogue of Microorganisms (GCM) 10K type strain sequencing project: providing services to taxonomists for standard genome sequencing and annotation.</title>
        <authorList>
            <consortium name="The Broad Institute Genomics Platform"/>
            <consortium name="The Broad Institute Genome Sequencing Center for Infectious Disease"/>
            <person name="Wu L."/>
            <person name="Ma J."/>
        </authorList>
    </citation>
    <scope>NUCLEOTIDE SEQUENCE [LARGE SCALE GENOMIC DNA]</scope>
    <source>
        <strain evidence="3">CGMCC 1.10106</strain>
    </source>
</reference>
<evidence type="ECO:0000256" key="1">
    <source>
        <dbReference type="SAM" id="SignalP"/>
    </source>
</evidence>
<feature type="signal peptide" evidence="1">
    <location>
        <begin position="1"/>
        <end position="18"/>
    </location>
</feature>
<dbReference type="EMBL" id="BMDW01000023">
    <property type="protein sequence ID" value="GGA58159.1"/>
    <property type="molecule type" value="Genomic_DNA"/>
</dbReference>
<proteinExistence type="predicted"/>
<gene>
    <name evidence="2" type="ORF">GCM10011395_30540</name>
</gene>
<dbReference type="InterPro" id="IPR030972">
    <property type="entry name" value="UrcA_uranyl"/>
</dbReference>
<keyword evidence="1" id="KW-0732">Signal</keyword>
<evidence type="ECO:0008006" key="4">
    <source>
        <dbReference type="Google" id="ProtNLM"/>
    </source>
</evidence>
<evidence type="ECO:0000313" key="3">
    <source>
        <dbReference type="Proteomes" id="UP000618591"/>
    </source>
</evidence>
<comment type="caution">
    <text evidence="2">The sequence shown here is derived from an EMBL/GenBank/DDBJ whole genome shotgun (WGS) entry which is preliminary data.</text>
</comment>
<organism evidence="2 3">
    <name type="scientific">Sphingomonas psychrolutea</name>
    <dbReference type="NCBI Taxonomy" id="1259676"/>
    <lineage>
        <taxon>Bacteria</taxon>
        <taxon>Pseudomonadati</taxon>
        <taxon>Pseudomonadota</taxon>
        <taxon>Alphaproteobacteria</taxon>
        <taxon>Sphingomonadales</taxon>
        <taxon>Sphingomonadaceae</taxon>
        <taxon>Sphingomonas</taxon>
    </lineage>
</organism>
<protein>
    <recommendedName>
        <fullName evidence="4">UrcA family protein</fullName>
    </recommendedName>
</protein>
<keyword evidence="3" id="KW-1185">Reference proteome</keyword>
<evidence type="ECO:0000313" key="2">
    <source>
        <dbReference type="EMBL" id="GGA58159.1"/>
    </source>
</evidence>
<sequence>MIKVLFAIAALSATAPLAASERDTPQVARIHYADLDLTGEAGRAVLDRRIKVALRDLCDEDQQLGLAKRLEEIRCLRAATEQVAVQRRQLLANAETRITARETARADGARQPTSSAN</sequence>
<dbReference type="NCBIfam" id="TIGR04433">
    <property type="entry name" value="UrcA_uranyl"/>
    <property type="match status" value="1"/>
</dbReference>
<dbReference type="Proteomes" id="UP000618591">
    <property type="component" value="Unassembled WGS sequence"/>
</dbReference>
<name>A0ABQ1H5K5_9SPHN</name>
<accession>A0ABQ1H5K5</accession>
<feature type="chain" id="PRO_5046969216" description="UrcA family protein" evidence="1">
    <location>
        <begin position="19"/>
        <end position="117"/>
    </location>
</feature>
<dbReference type="RefSeq" id="WP_188449018.1">
    <property type="nucleotide sequence ID" value="NZ_BMDW01000023.1"/>
</dbReference>